<dbReference type="Proteomes" id="UP000199534">
    <property type="component" value="Unassembled WGS sequence"/>
</dbReference>
<evidence type="ECO:0000313" key="3">
    <source>
        <dbReference type="Proteomes" id="UP000199534"/>
    </source>
</evidence>
<proteinExistence type="predicted"/>
<feature type="signal peptide" evidence="1">
    <location>
        <begin position="1"/>
        <end position="21"/>
    </location>
</feature>
<accession>A0A1I6H8W8</accession>
<protein>
    <recommendedName>
        <fullName evidence="4">TonB protein C-terminal</fullName>
    </recommendedName>
</protein>
<sequence>MKKSLVLSLAAAAFLSVNAFAADSPAVKGPEGKKIAQKIGDLLDNNNIVLEENQEVSASVKFMVNENGEIVVLSVRTGDEVVESFVKARLNYQEISVEGLERGKTYEVPVRFTS</sequence>
<dbReference type="AlphaFoldDB" id="A0A1I6H8W8"/>
<evidence type="ECO:0000313" key="2">
    <source>
        <dbReference type="EMBL" id="SFR50747.1"/>
    </source>
</evidence>
<name>A0A1I6H8W8_9FLAO</name>
<dbReference type="OrthoDB" id="1376285at2"/>
<keyword evidence="3" id="KW-1185">Reference proteome</keyword>
<organism evidence="2 3">
    <name type="scientific">Robiginitalea myxolifaciens</name>
    <dbReference type="NCBI Taxonomy" id="400055"/>
    <lineage>
        <taxon>Bacteria</taxon>
        <taxon>Pseudomonadati</taxon>
        <taxon>Bacteroidota</taxon>
        <taxon>Flavobacteriia</taxon>
        <taxon>Flavobacteriales</taxon>
        <taxon>Flavobacteriaceae</taxon>
        <taxon>Robiginitalea</taxon>
    </lineage>
</organism>
<evidence type="ECO:0000256" key="1">
    <source>
        <dbReference type="SAM" id="SignalP"/>
    </source>
</evidence>
<feature type="chain" id="PRO_5011619196" description="TonB protein C-terminal" evidence="1">
    <location>
        <begin position="22"/>
        <end position="114"/>
    </location>
</feature>
<dbReference type="RefSeq" id="WP_092982809.1">
    <property type="nucleotide sequence ID" value="NZ_FOYQ01000002.1"/>
</dbReference>
<dbReference type="EMBL" id="FOYQ01000002">
    <property type="protein sequence ID" value="SFR50747.1"/>
    <property type="molecule type" value="Genomic_DNA"/>
</dbReference>
<reference evidence="2 3" key="1">
    <citation type="submission" date="2016-10" db="EMBL/GenBank/DDBJ databases">
        <authorList>
            <person name="de Groot N.N."/>
        </authorList>
    </citation>
    <scope>NUCLEOTIDE SEQUENCE [LARGE SCALE GENOMIC DNA]</scope>
    <source>
        <strain evidence="2 3">DSM 21019</strain>
    </source>
</reference>
<evidence type="ECO:0008006" key="4">
    <source>
        <dbReference type="Google" id="ProtNLM"/>
    </source>
</evidence>
<gene>
    <name evidence="2" type="ORF">SAMN04490243_2410</name>
</gene>
<keyword evidence="1" id="KW-0732">Signal</keyword>
<dbReference type="STRING" id="400055.SAMN04490243_2410"/>